<dbReference type="SMART" id="SM00558">
    <property type="entry name" value="JmjC"/>
    <property type="match status" value="1"/>
</dbReference>
<evidence type="ECO:0000313" key="4">
    <source>
        <dbReference type="Proteomes" id="UP000241769"/>
    </source>
</evidence>
<keyword evidence="4" id="KW-1185">Reference proteome</keyword>
<evidence type="ECO:0000259" key="2">
    <source>
        <dbReference type="PROSITE" id="PS51184"/>
    </source>
</evidence>
<accession>A0A2P6MV96</accession>
<sequence length="1264" mass="142744">MIDDLLVRQLKVRHCTKSVIDISVCQNIQFLTPHKSVVCSITLPGTKSGFYAMTVGGISSTVNSIAYTYLTPRVLSLSPIYPFGGNLTLVVTETGSLASRVTVTVGEQSCPVSSVTLQSVQPATYAVVCTMPPGTGQNLSLCSGPHRFPALHQQNHLSYIPVQWDGLEDEIRRCNYLEGIQNKYILPPELTNIFIEEQTEIHENEWMSGCLLRLLTPSKGLRIRLIVVCLLYEDISVPINHRETDQSSISRRHITSNWLQQVILISFRSICAWGLRAQRVIFEYPVDLVIHELFKSLLRSPSLSWSSNMKNIEDMTDVQLRHEAKLKGYKFGQNWKAIKRSTSLTIITEYRNAAKPIDISSVSSTDSSDNEEETLEMEEEDQPTKVQRDSGNAGVLEEHEDDKLGEGDKTRSSRDTGGEDMGDGHTEDHSETDEEDGEKEVQHQGKETHSAVNAIEEAIETRSGPVSTQRQDSCNKESHSDCINNHQPGASYDPTVLNDMQSDVVISTLAFQNKMQFVQSNEFYASCSNKEDFIQKLRDFFNEWQNLSNDVSTLVKAQIFVLLLRYYQEHSDEFSNLAEFHTLASQKEQYYDMASILLYIGAEDAKIHRVCQHIIDLTKDNHRITSQQLEMCLQQTQQNELPDGIDEPDLKGYAYCFMCMLNNVSGSSQSKTKDKQRAAHSNNTRAPPATKVSHKKRKKPIQVTSTKRAAQKTGGKIAVEHSELQQEEEVHPAFETTSEPEVSRQDIMDLILKSTKKVPLQHQKKEKVTVDFLRRSIATKLPAILQEKLEEGYAEIILKVAEEDSGGKQFIHYVDNIPDNSSAKLYLSVDLPTDGRNFIDFRRSVDNYVSYMSNNGWGGQLELMLFAQQYNVDIWLYDVRKDTFNIHVMASKCVHNTAWVLARVDSNHYVVMMPNPEWTAEHLQHHEKKSLSEGCIPTVISTCGHIPHDGHLDPSLMKLDLFPSLVAAMDPNQTTSFVIGTERVTVSPHNASTNHSHTPTSSSPTTVHIDSLDNFQTEVSGPHQAQIINTLEALQRNKYIRDWSVVEMGPNTITPLVERYVPPVLCMDSKQDLLRNYPNTRLHLTALHTDAQHTTAVNIMLNGKGSKRWIFIAPCWMDVLYQLYGYKIGIPEDFHPDEQDLCKLGIPYSVAVQTPGDIIWVAPMWGHRVDMKDGWTCSMAWDVLYPSSALATNKDTVQYPAPYNVSHSVFNFIVDNFIFNKTSARSPDRAHMKECWNVLKGVNCGYLEPGLSQEVSFIVRAVHQ</sequence>
<reference evidence="3 4" key="1">
    <citation type="journal article" date="2018" name="Genome Biol. Evol.">
        <title>Multiple Roots of Fruiting Body Formation in Amoebozoa.</title>
        <authorList>
            <person name="Hillmann F."/>
            <person name="Forbes G."/>
            <person name="Novohradska S."/>
            <person name="Ferling I."/>
            <person name="Riege K."/>
            <person name="Groth M."/>
            <person name="Westermann M."/>
            <person name="Marz M."/>
            <person name="Spaller T."/>
            <person name="Winckler T."/>
            <person name="Schaap P."/>
            <person name="Glockner G."/>
        </authorList>
    </citation>
    <scope>NUCLEOTIDE SEQUENCE [LARGE SCALE GENOMIC DNA]</scope>
    <source>
        <strain evidence="3 4">Jena</strain>
    </source>
</reference>
<dbReference type="EMBL" id="MDYQ01000372">
    <property type="protein sequence ID" value="PRP75641.1"/>
    <property type="molecule type" value="Genomic_DNA"/>
</dbReference>
<dbReference type="InParanoid" id="A0A2P6MV96"/>
<feature type="region of interest" description="Disordered" evidence="1">
    <location>
        <begin position="360"/>
        <end position="480"/>
    </location>
</feature>
<dbReference type="Gene3D" id="2.60.120.650">
    <property type="entry name" value="Cupin"/>
    <property type="match status" value="1"/>
</dbReference>
<dbReference type="SUPFAM" id="SSF51197">
    <property type="entry name" value="Clavaminate synthase-like"/>
    <property type="match status" value="1"/>
</dbReference>
<evidence type="ECO:0000256" key="1">
    <source>
        <dbReference type="SAM" id="MobiDB-lite"/>
    </source>
</evidence>
<dbReference type="Gene3D" id="3.90.70.80">
    <property type="match status" value="1"/>
</dbReference>
<dbReference type="InterPro" id="IPR003347">
    <property type="entry name" value="JmjC_dom"/>
</dbReference>
<name>A0A2P6MV96_9EUKA</name>
<dbReference type="Proteomes" id="UP000241769">
    <property type="component" value="Unassembled WGS sequence"/>
</dbReference>
<feature type="domain" description="JmjC" evidence="2">
    <location>
        <begin position="1043"/>
        <end position="1200"/>
    </location>
</feature>
<proteinExistence type="predicted"/>
<dbReference type="Pfam" id="PF02373">
    <property type="entry name" value="JmjC"/>
    <property type="match status" value="1"/>
</dbReference>
<dbReference type="CDD" id="cd22744">
    <property type="entry name" value="OTU"/>
    <property type="match status" value="1"/>
</dbReference>
<organism evidence="3 4">
    <name type="scientific">Planoprotostelium fungivorum</name>
    <dbReference type="NCBI Taxonomy" id="1890364"/>
    <lineage>
        <taxon>Eukaryota</taxon>
        <taxon>Amoebozoa</taxon>
        <taxon>Evosea</taxon>
        <taxon>Variosea</taxon>
        <taxon>Cavosteliida</taxon>
        <taxon>Cavosteliaceae</taxon>
        <taxon>Planoprotostelium</taxon>
    </lineage>
</organism>
<protein>
    <recommendedName>
        <fullName evidence="2">JmjC domain-containing protein</fullName>
    </recommendedName>
</protein>
<dbReference type="OrthoDB" id="415023at2759"/>
<evidence type="ECO:0000313" key="3">
    <source>
        <dbReference type="EMBL" id="PRP75641.1"/>
    </source>
</evidence>
<gene>
    <name evidence="3" type="ORF">PROFUN_08007</name>
</gene>
<feature type="region of interest" description="Disordered" evidence="1">
    <location>
        <begin position="667"/>
        <end position="715"/>
    </location>
</feature>
<comment type="caution">
    <text evidence="3">The sequence shown here is derived from an EMBL/GenBank/DDBJ whole genome shotgun (WGS) entry which is preliminary data.</text>
</comment>
<feature type="compositionally biased region" description="Basic and acidic residues" evidence="1">
    <location>
        <begin position="439"/>
        <end position="449"/>
    </location>
</feature>
<feature type="compositionally biased region" description="Acidic residues" evidence="1">
    <location>
        <begin position="368"/>
        <end position="381"/>
    </location>
</feature>
<dbReference type="AlphaFoldDB" id="A0A2P6MV96"/>
<dbReference type="PROSITE" id="PS51184">
    <property type="entry name" value="JMJC"/>
    <property type="match status" value="1"/>
</dbReference>
<feature type="compositionally biased region" description="Basic and acidic residues" evidence="1">
    <location>
        <begin position="401"/>
        <end position="429"/>
    </location>
</feature>